<dbReference type="EMBL" id="REGN01004548">
    <property type="protein sequence ID" value="RNA17047.1"/>
    <property type="molecule type" value="Genomic_DNA"/>
</dbReference>
<reference evidence="1 2" key="1">
    <citation type="journal article" date="2018" name="Sci. Rep.">
        <title>Genomic signatures of local adaptation to the degree of environmental predictability in rotifers.</title>
        <authorList>
            <person name="Franch-Gras L."/>
            <person name="Hahn C."/>
            <person name="Garcia-Roger E.M."/>
            <person name="Carmona M.J."/>
            <person name="Serra M."/>
            <person name="Gomez A."/>
        </authorList>
    </citation>
    <scope>NUCLEOTIDE SEQUENCE [LARGE SCALE GENOMIC DNA]</scope>
    <source>
        <strain evidence="1">HYR1</strain>
    </source>
</reference>
<evidence type="ECO:0000313" key="2">
    <source>
        <dbReference type="Proteomes" id="UP000276133"/>
    </source>
</evidence>
<dbReference type="AlphaFoldDB" id="A0A3M7R0E2"/>
<sequence length="59" mass="7066">MEKFFTQKFVLNYNFVLRIRILAYCFDLTKQNLQKNYLLLKMTLVKGVRCSVNTEKISV</sequence>
<dbReference type="Proteomes" id="UP000276133">
    <property type="component" value="Unassembled WGS sequence"/>
</dbReference>
<gene>
    <name evidence="1" type="ORF">BpHYR1_007293</name>
</gene>
<proteinExistence type="predicted"/>
<name>A0A3M7R0E2_BRAPC</name>
<organism evidence="1 2">
    <name type="scientific">Brachionus plicatilis</name>
    <name type="common">Marine rotifer</name>
    <name type="synonym">Brachionus muelleri</name>
    <dbReference type="NCBI Taxonomy" id="10195"/>
    <lineage>
        <taxon>Eukaryota</taxon>
        <taxon>Metazoa</taxon>
        <taxon>Spiralia</taxon>
        <taxon>Gnathifera</taxon>
        <taxon>Rotifera</taxon>
        <taxon>Eurotatoria</taxon>
        <taxon>Monogononta</taxon>
        <taxon>Pseudotrocha</taxon>
        <taxon>Ploima</taxon>
        <taxon>Brachionidae</taxon>
        <taxon>Brachionus</taxon>
    </lineage>
</organism>
<comment type="caution">
    <text evidence="1">The sequence shown here is derived from an EMBL/GenBank/DDBJ whole genome shotgun (WGS) entry which is preliminary data.</text>
</comment>
<keyword evidence="2" id="KW-1185">Reference proteome</keyword>
<evidence type="ECO:0000313" key="1">
    <source>
        <dbReference type="EMBL" id="RNA17047.1"/>
    </source>
</evidence>
<accession>A0A3M7R0E2</accession>
<protein>
    <submittedName>
        <fullName evidence="1">Uncharacterized protein</fullName>
    </submittedName>
</protein>